<dbReference type="Pfam" id="PF03638">
    <property type="entry name" value="TCR"/>
    <property type="match status" value="2"/>
</dbReference>
<dbReference type="PROSITE" id="PS51634">
    <property type="entry name" value="CRC"/>
    <property type="match status" value="1"/>
</dbReference>
<feature type="region of interest" description="Disordered" evidence="4">
    <location>
        <begin position="33"/>
        <end position="82"/>
    </location>
</feature>
<feature type="region of interest" description="Disordered" evidence="4">
    <location>
        <begin position="453"/>
        <end position="501"/>
    </location>
</feature>
<comment type="subcellular location">
    <subcellularLocation>
        <location evidence="1">Nucleus</location>
    </subcellularLocation>
</comment>
<accession>A0A7S1C0F8</accession>
<evidence type="ECO:0000256" key="4">
    <source>
        <dbReference type="SAM" id="MobiDB-lite"/>
    </source>
</evidence>
<dbReference type="PANTHER" id="PTHR12446:SF34">
    <property type="entry name" value="PROTEIN LIN-54 HOMOLOG"/>
    <property type="match status" value="1"/>
</dbReference>
<evidence type="ECO:0000256" key="1">
    <source>
        <dbReference type="ARBA" id="ARBA00004123"/>
    </source>
</evidence>
<evidence type="ECO:0000313" key="6">
    <source>
        <dbReference type="EMBL" id="CAD8902370.1"/>
    </source>
</evidence>
<dbReference type="GO" id="GO:0006355">
    <property type="term" value="P:regulation of DNA-templated transcription"/>
    <property type="evidence" value="ECO:0007669"/>
    <property type="project" value="TreeGrafter"/>
</dbReference>
<comment type="similarity">
    <text evidence="2">Belongs to the lin-54 family.</text>
</comment>
<dbReference type="InterPro" id="IPR028307">
    <property type="entry name" value="Lin-54_fam"/>
</dbReference>
<organism evidence="6">
    <name type="scientific">Corethron hystrix</name>
    <dbReference type="NCBI Taxonomy" id="216773"/>
    <lineage>
        <taxon>Eukaryota</taxon>
        <taxon>Sar</taxon>
        <taxon>Stramenopiles</taxon>
        <taxon>Ochrophyta</taxon>
        <taxon>Bacillariophyta</taxon>
        <taxon>Coscinodiscophyceae</taxon>
        <taxon>Corethrophycidae</taxon>
        <taxon>Corethrales</taxon>
        <taxon>Corethraceae</taxon>
        <taxon>Corethron</taxon>
    </lineage>
</organism>
<dbReference type="PANTHER" id="PTHR12446">
    <property type="entry name" value="TESMIN/TSO1-RELATED"/>
    <property type="match status" value="1"/>
</dbReference>
<dbReference type="InterPro" id="IPR005172">
    <property type="entry name" value="CRC"/>
</dbReference>
<feature type="domain" description="CRC" evidence="5">
    <location>
        <begin position="293"/>
        <end position="413"/>
    </location>
</feature>
<dbReference type="AlphaFoldDB" id="A0A7S1C0F8"/>
<proteinExistence type="inferred from homology"/>
<evidence type="ECO:0000256" key="3">
    <source>
        <dbReference type="ARBA" id="ARBA00023242"/>
    </source>
</evidence>
<dbReference type="GO" id="GO:0005634">
    <property type="term" value="C:nucleus"/>
    <property type="evidence" value="ECO:0007669"/>
    <property type="project" value="UniProtKB-SubCell"/>
</dbReference>
<dbReference type="SMART" id="SM01114">
    <property type="entry name" value="CXC"/>
    <property type="match status" value="2"/>
</dbReference>
<dbReference type="EMBL" id="HBFR01040471">
    <property type="protein sequence ID" value="CAD8902370.1"/>
    <property type="molecule type" value="Transcribed_RNA"/>
</dbReference>
<protein>
    <recommendedName>
        <fullName evidence="5">CRC domain-containing protein</fullName>
    </recommendedName>
</protein>
<feature type="compositionally biased region" description="Polar residues" evidence="4">
    <location>
        <begin position="492"/>
        <end position="501"/>
    </location>
</feature>
<keyword evidence="3" id="KW-0539">Nucleus</keyword>
<gene>
    <name evidence="6" type="ORF">CHYS00102_LOCUS29589</name>
</gene>
<evidence type="ECO:0000256" key="2">
    <source>
        <dbReference type="ARBA" id="ARBA00007267"/>
    </source>
</evidence>
<sequence length="598" mass="65740">MSSASSAYFSGEPLRKFDLGRIGDRDVNRDSTIRNNIHEASQTTADRGKGGKFAQVEGTSLSPSIFPSPIKPTKMTSPPSAGRLATSLISKQTPVRPLSFDANKSEEDTDPNLKYGFLKSPTSSIIPSSLNKSPSLGSNLKRTKFGIVEFPSDYQKEPKLTMKSRPTPQSRNNPLNLSYAEQTTPTIRKVSSVKKIRNIQREDLLGFSHSTKKKATSMSVLNNAKKIPNISPTVNSSWKKNEVQQTQGYISPTKNGSNDVSVVMRSMGLLPQPRPHNNRMEKKNSPVQSQGHPDFGCTCKKSKCLKLYCQCFAASQLCDSAICRCLVCYNTEAHYSIRKEAIAAILERNPTAFDKKFMDKTTSAGSRSTKTGAHKVGCKCRKSACLKKYCECFNMGVKCSQNCRCINCQNEDPAMPPRRSNVKNRLQHGYIYEDNDHNLANAVHNLAFLKSGTDQRGTRPLQKRKRSGIDNESVEFPNSSNLRSHRSVALSPLSTSNDPEGSVQSLLMAAYAMTELNCDNTPPSPPSAYCEDENEQKHSVCCDNVSNLPSAISFGNINEPISTPKVCLEETNCSQEQASSNQIIVSSDGPANIYLSEG</sequence>
<reference evidence="6" key="1">
    <citation type="submission" date="2021-01" db="EMBL/GenBank/DDBJ databases">
        <authorList>
            <person name="Corre E."/>
            <person name="Pelletier E."/>
            <person name="Niang G."/>
            <person name="Scheremetjew M."/>
            <person name="Finn R."/>
            <person name="Kale V."/>
            <person name="Holt S."/>
            <person name="Cochrane G."/>
            <person name="Meng A."/>
            <person name="Brown T."/>
            <person name="Cohen L."/>
        </authorList>
    </citation>
    <scope>NUCLEOTIDE SEQUENCE</scope>
    <source>
        <strain evidence="6">308</strain>
    </source>
</reference>
<evidence type="ECO:0000259" key="5">
    <source>
        <dbReference type="PROSITE" id="PS51634"/>
    </source>
</evidence>
<name>A0A7S1C0F8_9STRA</name>
<feature type="compositionally biased region" description="Polar residues" evidence="4">
    <location>
        <begin position="33"/>
        <end position="45"/>
    </location>
</feature>
<dbReference type="InterPro" id="IPR033467">
    <property type="entry name" value="Tesmin/TSO1-like_CXC"/>
</dbReference>